<name>A0ACB8D9T9_DERSI</name>
<protein>
    <submittedName>
        <fullName evidence="1">Uncharacterized protein</fullName>
    </submittedName>
</protein>
<sequence length="275" mass="31599">MENMKKRLHQALPLETKLQILQELDGSGLSKTEVAKKFGIPKSTLLWISKNKEAIEWAVKNGTFMSKRMRMTPYEELEKVLFLWFKHARSANFPISGPILEQKAREIALQMGIENFAVSDGRLSRFQASSLRLSQEYEAIDENSSTCREKSLEELIAEAQGKDQPSSSDECDDLIPSAVVPDNQDRMHTWRRAKPRNDRILQATDHVYEKHFKPNLVSKTWTAEYKGHALASVLRCASLENDAVLIRFLDSPPYQSKTLRTRKWLAERQPFPPVQ</sequence>
<evidence type="ECO:0000313" key="1">
    <source>
        <dbReference type="EMBL" id="KAH7964872.1"/>
    </source>
</evidence>
<dbReference type="Proteomes" id="UP000821865">
    <property type="component" value="Chromosome 2"/>
</dbReference>
<dbReference type="EMBL" id="CM023471">
    <property type="protein sequence ID" value="KAH7964872.1"/>
    <property type="molecule type" value="Genomic_DNA"/>
</dbReference>
<evidence type="ECO:0000313" key="2">
    <source>
        <dbReference type="Proteomes" id="UP000821865"/>
    </source>
</evidence>
<comment type="caution">
    <text evidence="1">The sequence shown here is derived from an EMBL/GenBank/DDBJ whole genome shotgun (WGS) entry which is preliminary data.</text>
</comment>
<proteinExistence type="predicted"/>
<organism evidence="1 2">
    <name type="scientific">Dermacentor silvarum</name>
    <name type="common">Tick</name>
    <dbReference type="NCBI Taxonomy" id="543639"/>
    <lineage>
        <taxon>Eukaryota</taxon>
        <taxon>Metazoa</taxon>
        <taxon>Ecdysozoa</taxon>
        <taxon>Arthropoda</taxon>
        <taxon>Chelicerata</taxon>
        <taxon>Arachnida</taxon>
        <taxon>Acari</taxon>
        <taxon>Parasitiformes</taxon>
        <taxon>Ixodida</taxon>
        <taxon>Ixodoidea</taxon>
        <taxon>Ixodidae</taxon>
        <taxon>Rhipicephalinae</taxon>
        <taxon>Dermacentor</taxon>
    </lineage>
</organism>
<reference evidence="1" key="1">
    <citation type="submission" date="2020-05" db="EMBL/GenBank/DDBJ databases">
        <title>Large-scale comparative analyses of tick genomes elucidate their genetic diversity and vector capacities.</title>
        <authorList>
            <person name="Jia N."/>
            <person name="Wang J."/>
            <person name="Shi W."/>
            <person name="Du L."/>
            <person name="Sun Y."/>
            <person name="Zhan W."/>
            <person name="Jiang J."/>
            <person name="Wang Q."/>
            <person name="Zhang B."/>
            <person name="Ji P."/>
            <person name="Sakyi L.B."/>
            <person name="Cui X."/>
            <person name="Yuan T."/>
            <person name="Jiang B."/>
            <person name="Yang W."/>
            <person name="Lam T.T.-Y."/>
            <person name="Chang Q."/>
            <person name="Ding S."/>
            <person name="Wang X."/>
            <person name="Zhu J."/>
            <person name="Ruan X."/>
            <person name="Zhao L."/>
            <person name="Wei J."/>
            <person name="Que T."/>
            <person name="Du C."/>
            <person name="Cheng J."/>
            <person name="Dai P."/>
            <person name="Han X."/>
            <person name="Huang E."/>
            <person name="Gao Y."/>
            <person name="Liu J."/>
            <person name="Shao H."/>
            <person name="Ye R."/>
            <person name="Li L."/>
            <person name="Wei W."/>
            <person name="Wang X."/>
            <person name="Wang C."/>
            <person name="Yang T."/>
            <person name="Huo Q."/>
            <person name="Li W."/>
            <person name="Guo W."/>
            <person name="Chen H."/>
            <person name="Zhou L."/>
            <person name="Ni X."/>
            <person name="Tian J."/>
            <person name="Zhou Y."/>
            <person name="Sheng Y."/>
            <person name="Liu T."/>
            <person name="Pan Y."/>
            <person name="Xia L."/>
            <person name="Li J."/>
            <person name="Zhao F."/>
            <person name="Cao W."/>
        </authorList>
    </citation>
    <scope>NUCLEOTIDE SEQUENCE</scope>
    <source>
        <strain evidence="1">Dsil-2018</strain>
    </source>
</reference>
<gene>
    <name evidence="1" type="ORF">HPB49_001943</name>
</gene>
<keyword evidence="2" id="KW-1185">Reference proteome</keyword>
<accession>A0ACB8D9T9</accession>